<evidence type="ECO:0000259" key="1">
    <source>
        <dbReference type="PROSITE" id="PS50011"/>
    </source>
</evidence>
<gene>
    <name evidence="2" type="ORF">BDV33DRAFT_206078</name>
</gene>
<dbReference type="Pfam" id="PF00069">
    <property type="entry name" value="Pkinase"/>
    <property type="match status" value="1"/>
</dbReference>
<dbReference type="PROSITE" id="PS00108">
    <property type="entry name" value="PROTEIN_KINASE_ST"/>
    <property type="match status" value="1"/>
</dbReference>
<keyword evidence="3" id="KW-1185">Reference proteome</keyword>
<dbReference type="GO" id="GO:0004672">
    <property type="term" value="F:protein kinase activity"/>
    <property type="evidence" value="ECO:0007669"/>
    <property type="project" value="InterPro"/>
</dbReference>
<feature type="domain" description="Protein kinase" evidence="1">
    <location>
        <begin position="1"/>
        <end position="272"/>
    </location>
</feature>
<dbReference type="Proteomes" id="UP000326799">
    <property type="component" value="Unassembled WGS sequence"/>
</dbReference>
<protein>
    <submittedName>
        <fullName evidence="2">Kinase-like domain-containing protein</fullName>
    </submittedName>
</protein>
<dbReference type="InterPro" id="IPR008271">
    <property type="entry name" value="Ser/Thr_kinase_AS"/>
</dbReference>
<dbReference type="SUPFAM" id="SSF56112">
    <property type="entry name" value="Protein kinase-like (PK-like)"/>
    <property type="match status" value="1"/>
</dbReference>
<dbReference type="SMART" id="SM00220">
    <property type="entry name" value="S_TKc"/>
    <property type="match status" value="1"/>
</dbReference>
<keyword evidence="2" id="KW-0418">Kinase</keyword>
<dbReference type="GO" id="GO:0005524">
    <property type="term" value="F:ATP binding"/>
    <property type="evidence" value="ECO:0007669"/>
    <property type="project" value="InterPro"/>
</dbReference>
<dbReference type="InterPro" id="IPR000719">
    <property type="entry name" value="Prot_kinase_dom"/>
</dbReference>
<dbReference type="AlphaFoldDB" id="A0A5N6EKF5"/>
<name>A0A5N6EKF5_9EURO</name>
<dbReference type="PROSITE" id="PS50011">
    <property type="entry name" value="PROTEIN_KINASE_DOM"/>
    <property type="match status" value="1"/>
</dbReference>
<dbReference type="EMBL" id="ML733459">
    <property type="protein sequence ID" value="KAB8217719.1"/>
    <property type="molecule type" value="Genomic_DNA"/>
</dbReference>
<accession>A0A5N6EKF5</accession>
<evidence type="ECO:0000313" key="2">
    <source>
        <dbReference type="EMBL" id="KAB8217719.1"/>
    </source>
</evidence>
<proteinExistence type="predicted"/>
<organism evidence="2 3">
    <name type="scientific">Aspergillus novoparasiticus</name>
    <dbReference type="NCBI Taxonomy" id="986946"/>
    <lineage>
        <taxon>Eukaryota</taxon>
        <taxon>Fungi</taxon>
        <taxon>Dikarya</taxon>
        <taxon>Ascomycota</taxon>
        <taxon>Pezizomycotina</taxon>
        <taxon>Eurotiomycetes</taxon>
        <taxon>Eurotiomycetidae</taxon>
        <taxon>Eurotiales</taxon>
        <taxon>Aspergillaceae</taxon>
        <taxon>Aspergillus</taxon>
        <taxon>Aspergillus subgen. Circumdati</taxon>
    </lineage>
</organism>
<keyword evidence="2" id="KW-0808">Transferase</keyword>
<reference evidence="2 3" key="1">
    <citation type="submission" date="2019-04" db="EMBL/GenBank/DDBJ databases">
        <title>Fungal friends and foes A comparative genomics study of 23 Aspergillus species from section Flavi.</title>
        <authorList>
            <consortium name="DOE Joint Genome Institute"/>
            <person name="Kjaerbolling I."/>
            <person name="Vesth T.C."/>
            <person name="Frisvad J.C."/>
            <person name="Nybo J.L."/>
            <person name="Theobald S."/>
            <person name="Kildgaard S."/>
            <person name="Petersen T.I."/>
            <person name="Kuo A."/>
            <person name="Sato A."/>
            <person name="Lyhne E.K."/>
            <person name="Kogle M.E."/>
            <person name="Wiebenga A."/>
            <person name="Kun R.S."/>
            <person name="Lubbers R.J."/>
            <person name="Makela M.R."/>
            <person name="Barry K."/>
            <person name="Chovatia M."/>
            <person name="Clum A."/>
            <person name="Daum C."/>
            <person name="Haridas S."/>
            <person name="He G."/>
            <person name="LaButti K."/>
            <person name="Lipzen A."/>
            <person name="Mondo S."/>
            <person name="Pangilinan J."/>
            <person name="Riley R."/>
            <person name="Salamov A."/>
            <person name="Simmons B.A."/>
            <person name="Magnuson J.K."/>
            <person name="Henrissat B."/>
            <person name="Mortensen U.H."/>
            <person name="Larsen T.O."/>
            <person name="De vries R.P."/>
            <person name="Grigoriev I.V."/>
            <person name="Machida M."/>
            <person name="Baker S.E."/>
            <person name="Andersen M.R."/>
        </authorList>
    </citation>
    <scope>NUCLEOTIDE SEQUENCE [LARGE SCALE GENOMIC DNA]</scope>
    <source>
        <strain evidence="2 3">CBS 126849</strain>
    </source>
</reference>
<evidence type="ECO:0000313" key="3">
    <source>
        <dbReference type="Proteomes" id="UP000326799"/>
    </source>
</evidence>
<dbReference type="Gene3D" id="1.10.510.10">
    <property type="entry name" value="Transferase(Phosphotransferase) domain 1"/>
    <property type="match status" value="1"/>
</dbReference>
<dbReference type="InterPro" id="IPR011009">
    <property type="entry name" value="Kinase-like_dom_sf"/>
</dbReference>
<sequence>MSGAQQRKTTPRINFVIKQPNSYDSPRWPDFTKEMEMQELFRRSHYIRRMVDVIPPSLGSEPPCMVLEAFEKSLWSARLRRPFSLGEIRSVMRSVVIGLGVIHLDLKMENILVTGFDSDMPGDVRPPSQGPIASITYRSPEVYFNKPWTTATDIWSWGIVYLHVLQAHADFDNPGMFDSLKVEGSLDDKENAVRAAMAHEFDLHSVEYYTSDPVSRELLPPKDDTRTDLDHWVIKLLDYGIPKKDTEAVHMALNPVPDLRPTAMDFLEFDYV</sequence>